<comment type="catalytic activity">
    <reaction evidence="19">
        <text>S-nitroso-L-cysteinyl-[GAPDH] + L-cysteinyl-[protein] = L-cysteinyl-[GAPDH] + S-nitroso-L-cysteinyl-[protein]</text>
        <dbReference type="Rhea" id="RHEA:66684"/>
        <dbReference type="Rhea" id="RHEA-COMP:10131"/>
        <dbReference type="Rhea" id="RHEA-COMP:17089"/>
        <dbReference type="Rhea" id="RHEA-COMP:17090"/>
        <dbReference type="Rhea" id="RHEA-COMP:17091"/>
        <dbReference type="ChEBI" id="CHEBI:29950"/>
        <dbReference type="ChEBI" id="CHEBI:149494"/>
    </reaction>
    <physiologicalReaction direction="left-to-right" evidence="19">
        <dbReference type="Rhea" id="RHEA:66685"/>
    </physiologicalReaction>
</comment>
<protein>
    <recommendedName>
        <fullName evidence="7">Glyceraldehyde-3-phosphate dehydrogenase</fullName>
        <ecNumber evidence="6">1.2.1.12</ecNumber>
    </recommendedName>
    <alternativeName>
        <fullName evidence="17">Peptidyl-cysteine S-nitrosylase GAPDH</fullName>
    </alternativeName>
</protein>
<keyword evidence="12" id="KW-0560">Oxidoreductase</keyword>
<keyword evidence="8" id="KW-0963">Cytoplasm</keyword>
<evidence type="ECO:0000256" key="10">
    <source>
        <dbReference type="ARBA" id="ARBA00022703"/>
    </source>
</evidence>
<reference evidence="22" key="2">
    <citation type="submission" date="2025-09" db="UniProtKB">
        <authorList>
            <consortium name="Ensembl"/>
        </authorList>
    </citation>
    <scope>IDENTIFICATION</scope>
</reference>
<dbReference type="GO" id="GO:0006096">
    <property type="term" value="P:glycolytic process"/>
    <property type="evidence" value="ECO:0007669"/>
    <property type="project" value="UniProtKB-KW"/>
</dbReference>
<feature type="binding site" evidence="20">
    <location>
        <position position="33"/>
    </location>
    <ligand>
        <name>NAD(+)</name>
        <dbReference type="ChEBI" id="CHEBI:57540"/>
    </ligand>
</feature>
<dbReference type="GO" id="GO:0005829">
    <property type="term" value="C:cytosol"/>
    <property type="evidence" value="ECO:0007669"/>
    <property type="project" value="UniProtKB-SubCell"/>
</dbReference>
<keyword evidence="16" id="KW-0539">Nucleus</keyword>
<dbReference type="GO" id="GO:0051287">
    <property type="term" value="F:NAD binding"/>
    <property type="evidence" value="ECO:0007669"/>
    <property type="project" value="InterPro"/>
</dbReference>
<evidence type="ECO:0000256" key="18">
    <source>
        <dbReference type="ARBA" id="ARBA00047698"/>
    </source>
</evidence>
<name>A0A7N8Y0W9_9TELE</name>
<evidence type="ECO:0000256" key="1">
    <source>
        <dbReference type="ARBA" id="ARBA00004123"/>
    </source>
</evidence>
<dbReference type="Pfam" id="PF00044">
    <property type="entry name" value="Gp_dh_N"/>
    <property type="match status" value="1"/>
</dbReference>
<dbReference type="Ensembl" id="ENSMAMT00000062322.1">
    <property type="protein sequence ID" value="ENSMAMP00000058347.1"/>
    <property type="gene ID" value="ENSMAMG00000019129.2"/>
</dbReference>
<dbReference type="GO" id="GO:0004365">
    <property type="term" value="F:glyceraldehyde-3-phosphate dehydrogenase (NAD+) (phosphorylating) activity"/>
    <property type="evidence" value="ECO:0007669"/>
    <property type="project" value="UniProtKB-EC"/>
</dbReference>
<evidence type="ECO:0000256" key="16">
    <source>
        <dbReference type="ARBA" id="ARBA00023242"/>
    </source>
</evidence>
<dbReference type="FunFam" id="3.30.360.10:FF:000001">
    <property type="entry name" value="Glyceraldehyde-3-phosphate dehydrogenase"/>
    <property type="match status" value="1"/>
</dbReference>
<evidence type="ECO:0000256" key="8">
    <source>
        <dbReference type="ARBA" id="ARBA00022490"/>
    </source>
</evidence>
<evidence type="ECO:0000256" key="3">
    <source>
        <dbReference type="ARBA" id="ARBA00004514"/>
    </source>
</evidence>
<evidence type="ECO:0000256" key="20">
    <source>
        <dbReference type="PIRSR" id="PIRSR000149-3"/>
    </source>
</evidence>
<dbReference type="SMART" id="SM00846">
    <property type="entry name" value="Gp_dh_N"/>
    <property type="match status" value="1"/>
</dbReference>
<evidence type="ECO:0000313" key="23">
    <source>
        <dbReference type="Proteomes" id="UP000261640"/>
    </source>
</evidence>
<evidence type="ECO:0000256" key="11">
    <source>
        <dbReference type="ARBA" id="ARBA00022799"/>
    </source>
</evidence>
<feature type="binding site" evidence="20">
    <location>
        <position position="121"/>
    </location>
    <ligand>
        <name>NAD(+)</name>
        <dbReference type="ChEBI" id="CHEBI:57540"/>
    </ligand>
</feature>
<dbReference type="GO" id="GO:0006915">
    <property type="term" value="P:apoptotic process"/>
    <property type="evidence" value="ECO:0007669"/>
    <property type="project" value="UniProtKB-KW"/>
</dbReference>
<keyword evidence="15" id="KW-0206">Cytoskeleton</keyword>
<comment type="pathway">
    <text evidence="4">Carbohydrate degradation; glycolysis; pyruvate from D-glyceraldehyde 3-phosphate: step 1/5.</text>
</comment>
<dbReference type="GeneTree" id="ENSGT00940000153298"/>
<feature type="binding site" evidence="20">
    <location>
        <begin position="11"/>
        <end position="12"/>
    </location>
    <ligand>
        <name>NAD(+)</name>
        <dbReference type="ChEBI" id="CHEBI:57540"/>
    </ligand>
</feature>
<keyword evidence="13 20" id="KW-0520">NAD</keyword>
<reference evidence="22" key="1">
    <citation type="submission" date="2025-08" db="UniProtKB">
        <authorList>
            <consortium name="Ensembl"/>
        </authorList>
    </citation>
    <scope>IDENTIFICATION</scope>
</reference>
<keyword evidence="14" id="KW-0324">Glycolysis</keyword>
<dbReference type="GO" id="GO:0005634">
    <property type="term" value="C:nucleus"/>
    <property type="evidence" value="ECO:0007669"/>
    <property type="project" value="UniProtKB-SubCell"/>
</dbReference>
<dbReference type="Proteomes" id="UP000261640">
    <property type="component" value="Unplaced"/>
</dbReference>
<dbReference type="SUPFAM" id="SSF51735">
    <property type="entry name" value="NAD(P)-binding Rossmann-fold domains"/>
    <property type="match status" value="1"/>
</dbReference>
<sequence length="286" mass="31130">MVKVGVNGFGRIGRLVTRAAATGGKVEVVAINDPFIDLDYMVYMFKYDSTHGLWKHSEVKAEGDKLVIGNMHIMVFHERDPANIKWSDAGVDYVVESTGVFTTIEKASAHLKGGAKRVVISAPSADAPMFVMGVNHEKYDNSMTVMWRDGRGASQNIIPASTGAAKAVGKVVPELNGKLTGMAFRVPTPNVSVVDLTVRLEKPAKYDDIKKVIKAAAEGPMKGILGYTEDQVVSSDFNGDPHSSIFDAGAGIALNDHFVKLVSWYDNEFGYSNRVCDLVQHMFSKE</sequence>
<evidence type="ECO:0000256" key="17">
    <source>
        <dbReference type="ARBA" id="ARBA00031890"/>
    </source>
</evidence>
<evidence type="ECO:0000256" key="5">
    <source>
        <dbReference type="ARBA" id="ARBA00007406"/>
    </source>
</evidence>
<evidence type="ECO:0000256" key="13">
    <source>
        <dbReference type="ARBA" id="ARBA00023027"/>
    </source>
</evidence>
<proteinExistence type="inferred from homology"/>
<feature type="binding site" evidence="20">
    <location>
        <position position="79"/>
    </location>
    <ligand>
        <name>NAD(+)</name>
        <dbReference type="ChEBI" id="CHEBI:57540"/>
    </ligand>
</feature>
<evidence type="ECO:0000256" key="9">
    <source>
        <dbReference type="ARBA" id="ARBA00022679"/>
    </source>
</evidence>
<comment type="subcellular location">
    <subcellularLocation>
        <location evidence="2">Cytoplasm</location>
        <location evidence="2">Cytoskeleton</location>
    </subcellularLocation>
    <subcellularLocation>
        <location evidence="3">Cytoplasm</location>
        <location evidence="3">Cytosol</location>
    </subcellularLocation>
    <subcellularLocation>
        <location evidence="1">Nucleus</location>
    </subcellularLocation>
</comment>
<dbReference type="InterPro" id="IPR020828">
    <property type="entry name" value="GlycerAld_3-P_DH_NAD(P)-bd"/>
</dbReference>
<dbReference type="Gene3D" id="3.40.50.720">
    <property type="entry name" value="NAD(P)-binding Rossmann-like Domain"/>
    <property type="match status" value="2"/>
</dbReference>
<dbReference type="InterPro" id="IPR020829">
    <property type="entry name" value="GlycerAld_3-P_DH_cat"/>
</dbReference>
<dbReference type="CDD" id="cd05214">
    <property type="entry name" value="GAPDH_I_N"/>
    <property type="match status" value="1"/>
</dbReference>
<dbReference type="Gene3D" id="3.30.360.10">
    <property type="entry name" value="Dihydrodipicolinate Reductase, domain 2"/>
    <property type="match status" value="1"/>
</dbReference>
<dbReference type="PIRSF" id="PIRSF000149">
    <property type="entry name" value="GAP_DH"/>
    <property type="match status" value="1"/>
</dbReference>
<evidence type="ECO:0000259" key="21">
    <source>
        <dbReference type="SMART" id="SM00846"/>
    </source>
</evidence>
<feature type="binding site" evidence="20">
    <location>
        <position position="267"/>
    </location>
    <ligand>
        <name>NAD(+)</name>
        <dbReference type="ChEBI" id="CHEBI:57540"/>
    </ligand>
</feature>
<evidence type="ECO:0000256" key="7">
    <source>
        <dbReference type="ARBA" id="ARBA00021022"/>
    </source>
</evidence>
<dbReference type="EC" id="1.2.1.12" evidence="6"/>
<dbReference type="PANTHER" id="PTHR10836:SF111">
    <property type="entry name" value="GLYCERALDEHYDE-3-PHOSPHATE DEHYDROGENASE"/>
    <property type="match status" value="1"/>
</dbReference>
<keyword evidence="9" id="KW-0808">Transferase</keyword>
<dbReference type="InterPro" id="IPR036291">
    <property type="entry name" value="NAD(P)-bd_dom_sf"/>
</dbReference>
<evidence type="ECO:0000256" key="6">
    <source>
        <dbReference type="ARBA" id="ARBA00013119"/>
    </source>
</evidence>
<keyword evidence="11" id="KW-0702">S-nitrosylation</keyword>
<evidence type="ECO:0000256" key="4">
    <source>
        <dbReference type="ARBA" id="ARBA00004869"/>
    </source>
</evidence>
<comment type="similarity">
    <text evidence="5">Belongs to the glyceraldehyde-3-phosphate dehydrogenase family.</text>
</comment>
<comment type="catalytic activity">
    <reaction evidence="18">
        <text>D-glyceraldehyde 3-phosphate + phosphate + NAD(+) = (2R)-3-phospho-glyceroyl phosphate + NADH + H(+)</text>
        <dbReference type="Rhea" id="RHEA:10300"/>
        <dbReference type="ChEBI" id="CHEBI:15378"/>
        <dbReference type="ChEBI" id="CHEBI:43474"/>
        <dbReference type="ChEBI" id="CHEBI:57540"/>
        <dbReference type="ChEBI" id="CHEBI:57604"/>
        <dbReference type="ChEBI" id="CHEBI:57945"/>
        <dbReference type="ChEBI" id="CHEBI:59776"/>
        <dbReference type="EC" id="1.2.1.12"/>
    </reaction>
</comment>
<dbReference type="CDD" id="cd18126">
    <property type="entry name" value="GAPDH_I_C"/>
    <property type="match status" value="1"/>
</dbReference>
<keyword evidence="10" id="KW-0053">Apoptosis</keyword>
<evidence type="ECO:0000256" key="19">
    <source>
        <dbReference type="ARBA" id="ARBA00048005"/>
    </source>
</evidence>
<dbReference type="GO" id="GO:0005856">
    <property type="term" value="C:cytoskeleton"/>
    <property type="evidence" value="ECO:0007669"/>
    <property type="project" value="UniProtKB-SubCell"/>
</dbReference>
<dbReference type="PANTHER" id="PTHR10836">
    <property type="entry name" value="GLYCERALDEHYDE 3-PHOSPHATE DEHYDROGENASE"/>
    <property type="match status" value="1"/>
</dbReference>
<evidence type="ECO:0000256" key="12">
    <source>
        <dbReference type="ARBA" id="ARBA00023002"/>
    </source>
</evidence>
<keyword evidence="20" id="KW-0547">Nucleotide-binding</keyword>
<evidence type="ECO:0000256" key="2">
    <source>
        <dbReference type="ARBA" id="ARBA00004245"/>
    </source>
</evidence>
<evidence type="ECO:0000256" key="15">
    <source>
        <dbReference type="ARBA" id="ARBA00023212"/>
    </source>
</evidence>
<accession>A0A7N8Y0W9</accession>
<dbReference type="SUPFAM" id="SSF55347">
    <property type="entry name" value="Glyceraldehyde-3-phosphate dehydrogenase-like, C-terminal domain"/>
    <property type="match status" value="1"/>
</dbReference>
<evidence type="ECO:0000313" key="22">
    <source>
        <dbReference type="Ensembl" id="ENSMAMP00000058347.1"/>
    </source>
</evidence>
<dbReference type="AlphaFoldDB" id="A0A7N8Y0W9"/>
<dbReference type="GO" id="GO:0016740">
    <property type="term" value="F:transferase activity"/>
    <property type="evidence" value="ECO:0007669"/>
    <property type="project" value="UniProtKB-KW"/>
</dbReference>
<dbReference type="InterPro" id="IPR020831">
    <property type="entry name" value="GlycerAld/Erythrose_P_DH"/>
</dbReference>
<dbReference type="Pfam" id="PF02800">
    <property type="entry name" value="Gp_dh_C"/>
    <property type="match status" value="1"/>
</dbReference>
<evidence type="ECO:0000256" key="14">
    <source>
        <dbReference type="ARBA" id="ARBA00023152"/>
    </source>
</evidence>
<dbReference type="FunFam" id="3.40.50.720:FF:001161">
    <property type="entry name" value="Glyceraldehyde-3-phosphate dehydrogenase"/>
    <property type="match status" value="1"/>
</dbReference>
<feature type="domain" description="Glyceraldehyde 3-phosphate dehydrogenase NAD(P) binding" evidence="21">
    <location>
        <begin position="2"/>
        <end position="145"/>
    </location>
</feature>
<keyword evidence="23" id="KW-1185">Reference proteome</keyword>
<organism evidence="22 23">
    <name type="scientific">Mastacembelus armatus</name>
    <name type="common">zig-zag eel</name>
    <dbReference type="NCBI Taxonomy" id="205130"/>
    <lineage>
        <taxon>Eukaryota</taxon>
        <taxon>Metazoa</taxon>
        <taxon>Chordata</taxon>
        <taxon>Craniata</taxon>
        <taxon>Vertebrata</taxon>
        <taxon>Euteleostomi</taxon>
        <taxon>Actinopterygii</taxon>
        <taxon>Neopterygii</taxon>
        <taxon>Teleostei</taxon>
        <taxon>Neoteleostei</taxon>
        <taxon>Acanthomorphata</taxon>
        <taxon>Anabantaria</taxon>
        <taxon>Synbranchiformes</taxon>
        <taxon>Mastacembelidae</taxon>
        <taxon>Mastacembelus</taxon>
    </lineage>
</organism>